<protein>
    <submittedName>
        <fullName evidence="2">Uncharacterized protein</fullName>
    </submittedName>
</protein>
<dbReference type="Proteomes" id="UP001196565">
    <property type="component" value="Unassembled WGS sequence"/>
</dbReference>
<reference evidence="2 3" key="1">
    <citation type="submission" date="2021-07" db="EMBL/GenBank/DDBJ databases">
        <authorList>
            <person name="So Y."/>
        </authorList>
    </citation>
    <scope>NUCLEOTIDE SEQUENCE [LARGE SCALE GENOMIC DNA]</scope>
    <source>
        <strain evidence="2 3">HJA6</strain>
    </source>
</reference>
<organism evidence="2 3">
    <name type="scientific">Roseomonas alba</name>
    <dbReference type="NCBI Taxonomy" id="2846776"/>
    <lineage>
        <taxon>Bacteria</taxon>
        <taxon>Pseudomonadati</taxon>
        <taxon>Pseudomonadota</taxon>
        <taxon>Alphaproteobacteria</taxon>
        <taxon>Acetobacterales</taxon>
        <taxon>Roseomonadaceae</taxon>
        <taxon>Roseomonas</taxon>
    </lineage>
</organism>
<comment type="caution">
    <text evidence="2">The sequence shown here is derived from an EMBL/GenBank/DDBJ whole genome shotgun (WGS) entry which is preliminary data.</text>
</comment>
<dbReference type="EMBL" id="JAHYBZ010000008">
    <property type="protein sequence ID" value="MBW6400563.1"/>
    <property type="molecule type" value="Genomic_DNA"/>
</dbReference>
<evidence type="ECO:0000313" key="3">
    <source>
        <dbReference type="Proteomes" id="UP001196565"/>
    </source>
</evidence>
<accession>A0ABS7AE33</accession>
<name>A0ABS7AE33_9PROT</name>
<proteinExistence type="predicted"/>
<gene>
    <name evidence="2" type="ORF">KPL78_22075</name>
</gene>
<evidence type="ECO:0000256" key="1">
    <source>
        <dbReference type="SAM" id="MobiDB-lite"/>
    </source>
</evidence>
<keyword evidence="3" id="KW-1185">Reference proteome</keyword>
<sequence>MTEDEALARAAGLGEPWRNRQAEIAEAAAQARRLAQAFPRPADETAEPIPAYAVPAPKAARR</sequence>
<evidence type="ECO:0000313" key="2">
    <source>
        <dbReference type="EMBL" id="MBW6400563.1"/>
    </source>
</evidence>
<dbReference type="RefSeq" id="WP_219765132.1">
    <property type="nucleotide sequence ID" value="NZ_JAHYBZ010000008.1"/>
</dbReference>
<feature type="region of interest" description="Disordered" evidence="1">
    <location>
        <begin position="38"/>
        <end position="62"/>
    </location>
</feature>